<keyword evidence="2" id="KW-1185">Reference proteome</keyword>
<accession>A0ABS8N0L3</accession>
<reference evidence="1" key="1">
    <citation type="submission" date="2021-11" db="EMBL/GenBank/DDBJ databases">
        <title>Description of novel Flavobacterium species.</title>
        <authorList>
            <person name="Saticioglu I.B."/>
            <person name="Ay H."/>
            <person name="Altun S."/>
            <person name="Duman M."/>
        </authorList>
    </citation>
    <scope>NUCLEOTIDE SEQUENCE</scope>
    <source>
        <strain evidence="1">F-65</strain>
    </source>
</reference>
<dbReference type="Proteomes" id="UP001430919">
    <property type="component" value="Unassembled WGS sequence"/>
</dbReference>
<comment type="caution">
    <text evidence="1">The sequence shown here is derived from an EMBL/GenBank/DDBJ whole genome shotgun (WGS) entry which is preliminary data.</text>
</comment>
<evidence type="ECO:0000313" key="2">
    <source>
        <dbReference type="Proteomes" id="UP001430919"/>
    </source>
</evidence>
<proteinExistence type="predicted"/>
<dbReference type="RefSeq" id="WP_229990798.1">
    <property type="nucleotide sequence ID" value="NZ_JAJJMO010000001.1"/>
</dbReference>
<sequence>MSIIENNYEIIRDFFELNRETFEKRKEKISRNQFSFVNWSSSYLEFFAYEYEMNQLKPPKIYRELKSNSICNNYVDEKLVYAFNSENETWGSVFVDYNEDCNVWFLFSRNSKDEMCLKQIKVKVLDKNKTKKILLYVINEDLEEESLFVDLYDYNLEEQISKIERHGFYKKRERYLPLREFLFSYDDKKIKINSKQQALNGEIREVNIYEGRKRI</sequence>
<protein>
    <submittedName>
        <fullName evidence="1">Uncharacterized protein</fullName>
    </submittedName>
</protein>
<dbReference type="EMBL" id="JAJJMO010000001">
    <property type="protein sequence ID" value="MCC9073892.1"/>
    <property type="molecule type" value="Genomic_DNA"/>
</dbReference>
<name>A0ABS8N0L3_9FLAO</name>
<organism evidence="1 2">
    <name type="scientific">Flavobacterium pisciphilum</name>
    <dbReference type="NCBI Taxonomy" id="2893755"/>
    <lineage>
        <taxon>Bacteria</taxon>
        <taxon>Pseudomonadati</taxon>
        <taxon>Bacteroidota</taxon>
        <taxon>Flavobacteriia</taxon>
        <taxon>Flavobacteriales</taxon>
        <taxon>Flavobacteriaceae</taxon>
        <taxon>Flavobacterium</taxon>
    </lineage>
</organism>
<gene>
    <name evidence="1" type="ORF">LNQ49_20105</name>
</gene>
<evidence type="ECO:0000313" key="1">
    <source>
        <dbReference type="EMBL" id="MCC9073892.1"/>
    </source>
</evidence>